<reference evidence="1 2" key="2">
    <citation type="submission" date="2018-11" db="EMBL/GenBank/DDBJ databases">
        <authorList>
            <consortium name="Pathogen Informatics"/>
        </authorList>
    </citation>
    <scope>NUCLEOTIDE SEQUENCE [LARGE SCALE GENOMIC DNA]</scope>
</reference>
<dbReference type="WBParaSite" id="OFLC_0001303301-mRNA-1">
    <property type="protein sequence ID" value="OFLC_0001303301-mRNA-1"/>
    <property type="gene ID" value="OFLC_0001303301"/>
</dbReference>
<accession>A0A183HZX0</accession>
<dbReference type="EMBL" id="UZAJ01040019">
    <property type="protein sequence ID" value="VDP12778.1"/>
    <property type="molecule type" value="Genomic_DNA"/>
</dbReference>
<name>A0A183HZX0_9BILA</name>
<evidence type="ECO:0000313" key="3">
    <source>
        <dbReference type="WBParaSite" id="OFLC_0001303301-mRNA-1"/>
    </source>
</evidence>
<organism evidence="3">
    <name type="scientific">Onchocerca flexuosa</name>
    <dbReference type="NCBI Taxonomy" id="387005"/>
    <lineage>
        <taxon>Eukaryota</taxon>
        <taxon>Metazoa</taxon>
        <taxon>Ecdysozoa</taxon>
        <taxon>Nematoda</taxon>
        <taxon>Chromadorea</taxon>
        <taxon>Rhabditida</taxon>
        <taxon>Spirurina</taxon>
        <taxon>Spiruromorpha</taxon>
        <taxon>Filarioidea</taxon>
        <taxon>Onchocercidae</taxon>
        <taxon>Onchocerca</taxon>
    </lineage>
</organism>
<evidence type="ECO:0000313" key="1">
    <source>
        <dbReference type="EMBL" id="VDP12778.1"/>
    </source>
</evidence>
<dbReference type="AlphaFoldDB" id="A0A183HZX0"/>
<protein>
    <submittedName>
        <fullName evidence="3">BESS domain-containing protein</fullName>
    </submittedName>
</protein>
<keyword evidence="2" id="KW-1185">Reference proteome</keyword>
<gene>
    <name evidence="1" type="ORF">OFLC_LOCUS13032</name>
</gene>
<evidence type="ECO:0000313" key="2">
    <source>
        <dbReference type="Proteomes" id="UP000267606"/>
    </source>
</evidence>
<reference evidence="3" key="1">
    <citation type="submission" date="2016-06" db="UniProtKB">
        <authorList>
            <consortium name="WormBaseParasite"/>
        </authorList>
    </citation>
    <scope>IDENTIFICATION</scope>
</reference>
<proteinExistence type="predicted"/>
<sequence length="247" mass="28643">MIKSKLSSDDVQQHSTYLNPRHSTLYQKLTVDMVPSRSYQKRSEPQKMHYIEDSVYIDDDIINPITPAESIHFIKMSFILRSKTFQYGEYESEQNLIISASSKIHNNHYEYNPASNRIPSILADELVYDEVPNQETSEVPRFLQDASKDVINNFTKVRNDPNIPSESLRKEMIHLLAVSLLTTKQLTAYNQYMRERRHCQQQLLLDVRHLSDEARKALKILAYAEPNEQVGVGELFGSFGKMNLIYA</sequence>
<dbReference type="Proteomes" id="UP000267606">
    <property type="component" value="Unassembled WGS sequence"/>
</dbReference>